<dbReference type="InterPro" id="IPR007110">
    <property type="entry name" value="Ig-like_dom"/>
</dbReference>
<dbReference type="SUPFAM" id="SSF48726">
    <property type="entry name" value="Immunoglobulin"/>
    <property type="match status" value="1"/>
</dbReference>
<dbReference type="GO" id="GO:0038023">
    <property type="term" value="F:signaling receptor activity"/>
    <property type="evidence" value="ECO:0007669"/>
    <property type="project" value="InterPro"/>
</dbReference>
<dbReference type="PROSITE" id="PS50835">
    <property type="entry name" value="IG_LIKE"/>
    <property type="match status" value="1"/>
</dbReference>
<dbReference type="InterPro" id="IPR036179">
    <property type="entry name" value="Ig-like_dom_sf"/>
</dbReference>
<keyword evidence="2" id="KW-1133">Transmembrane helix</keyword>
<feature type="transmembrane region" description="Helical" evidence="2">
    <location>
        <begin position="32"/>
        <end position="52"/>
    </location>
</feature>
<evidence type="ECO:0000313" key="5">
    <source>
        <dbReference type="Proteomes" id="UP000261560"/>
    </source>
</evidence>
<accession>A0A3B3BSW0</accession>
<evidence type="ECO:0000313" key="4">
    <source>
        <dbReference type="Ensembl" id="ENSOMEP00000008158.1"/>
    </source>
</evidence>
<dbReference type="PANTHER" id="PTHR37996:SF1">
    <property type="entry name" value="B- AND T-LYMPHOCYTE ATTENUATOR"/>
    <property type="match status" value="1"/>
</dbReference>
<protein>
    <recommendedName>
        <fullName evidence="3">Ig-like domain-containing protein</fullName>
    </recommendedName>
</protein>
<keyword evidence="2" id="KW-0812">Transmembrane</keyword>
<reference evidence="4" key="2">
    <citation type="submission" date="2025-09" db="UniProtKB">
        <authorList>
            <consortium name="Ensembl"/>
        </authorList>
    </citation>
    <scope>IDENTIFICATION</scope>
</reference>
<dbReference type="Ensembl" id="ENSOMET00000002916.1">
    <property type="protein sequence ID" value="ENSOMEP00000008158.1"/>
    <property type="gene ID" value="ENSOMEG00000009304.1"/>
</dbReference>
<feature type="domain" description="Ig-like" evidence="3">
    <location>
        <begin position="30"/>
        <end position="138"/>
    </location>
</feature>
<dbReference type="GO" id="GO:0005886">
    <property type="term" value="C:plasma membrane"/>
    <property type="evidence" value="ECO:0007669"/>
    <property type="project" value="InterPro"/>
</dbReference>
<sequence>MLWGADHRLAGRSRHVSSHDGKRFLSNISPDVIIIILIIMTIIFIYIAPFKIKIKKSFTVKQKIQCPVSFCSLPPPRVIWKKFEEPQIQINRGIKIIWEQNNTLNGASILVFEKIHRNDSGLYQCMMKESVGHNIKVSPVPHGSLQPSPRGSPVVPPSRRSTKRETPPRQPVGPTTPGYEEQLHPSTSQDRNRQRAMAPADDSSSLLYVTLNLQQRPAARTGRTEEREPPSEYAAIRVK</sequence>
<dbReference type="InterPro" id="IPR039257">
    <property type="entry name" value="BTLA"/>
</dbReference>
<dbReference type="STRING" id="30732.ENSOMEP00000008158"/>
<dbReference type="CDD" id="cd00096">
    <property type="entry name" value="Ig"/>
    <property type="match status" value="1"/>
</dbReference>
<keyword evidence="5" id="KW-1185">Reference proteome</keyword>
<name>A0A3B3BSW0_ORYME</name>
<proteinExistence type="predicted"/>
<evidence type="ECO:0000256" key="2">
    <source>
        <dbReference type="SAM" id="Phobius"/>
    </source>
</evidence>
<dbReference type="GO" id="GO:0002768">
    <property type="term" value="P:immune response-regulating cell surface receptor signaling pathway"/>
    <property type="evidence" value="ECO:0007669"/>
    <property type="project" value="InterPro"/>
</dbReference>
<dbReference type="Proteomes" id="UP000261560">
    <property type="component" value="Unplaced"/>
</dbReference>
<feature type="region of interest" description="Disordered" evidence="1">
    <location>
        <begin position="136"/>
        <end position="239"/>
    </location>
</feature>
<dbReference type="PANTHER" id="PTHR37996">
    <property type="entry name" value="B- AND T-LYMPHOCYTE ATTENUATOR"/>
    <property type="match status" value="1"/>
</dbReference>
<reference evidence="4" key="1">
    <citation type="submission" date="2025-08" db="UniProtKB">
        <authorList>
            <consortium name="Ensembl"/>
        </authorList>
    </citation>
    <scope>IDENTIFICATION</scope>
</reference>
<evidence type="ECO:0000259" key="3">
    <source>
        <dbReference type="PROSITE" id="PS50835"/>
    </source>
</evidence>
<feature type="compositionally biased region" description="Low complexity" evidence="1">
    <location>
        <begin position="147"/>
        <end position="159"/>
    </location>
</feature>
<dbReference type="Gene3D" id="2.60.40.10">
    <property type="entry name" value="Immunoglobulins"/>
    <property type="match status" value="1"/>
</dbReference>
<keyword evidence="2" id="KW-0472">Membrane</keyword>
<evidence type="ECO:0000256" key="1">
    <source>
        <dbReference type="SAM" id="MobiDB-lite"/>
    </source>
</evidence>
<feature type="compositionally biased region" description="Polar residues" evidence="1">
    <location>
        <begin position="202"/>
        <end position="215"/>
    </location>
</feature>
<organism evidence="4 5">
    <name type="scientific">Oryzias melastigma</name>
    <name type="common">Marine medaka</name>
    <dbReference type="NCBI Taxonomy" id="30732"/>
    <lineage>
        <taxon>Eukaryota</taxon>
        <taxon>Metazoa</taxon>
        <taxon>Chordata</taxon>
        <taxon>Craniata</taxon>
        <taxon>Vertebrata</taxon>
        <taxon>Euteleostomi</taxon>
        <taxon>Actinopterygii</taxon>
        <taxon>Neopterygii</taxon>
        <taxon>Teleostei</taxon>
        <taxon>Neoteleostei</taxon>
        <taxon>Acanthomorphata</taxon>
        <taxon>Ovalentaria</taxon>
        <taxon>Atherinomorphae</taxon>
        <taxon>Beloniformes</taxon>
        <taxon>Adrianichthyidae</taxon>
        <taxon>Oryziinae</taxon>
        <taxon>Oryzias</taxon>
    </lineage>
</organism>
<dbReference type="InterPro" id="IPR013783">
    <property type="entry name" value="Ig-like_fold"/>
</dbReference>
<dbReference type="GeneTree" id="ENSGT00940000171594"/>
<dbReference type="AlphaFoldDB" id="A0A3B3BSW0"/>
<dbReference type="PaxDb" id="30732-ENSOMEP00000008158"/>